<evidence type="ECO:0000313" key="3">
    <source>
        <dbReference type="EMBL" id="SDE91034.1"/>
    </source>
</evidence>
<keyword evidence="2" id="KW-1133">Transmembrane helix</keyword>
<dbReference type="AlphaFoldDB" id="A0A1G7GSC9"/>
<organism evidence="3 4">
    <name type="scientific">Pseudonocardia oroxyli</name>
    <dbReference type="NCBI Taxonomy" id="366584"/>
    <lineage>
        <taxon>Bacteria</taxon>
        <taxon>Bacillati</taxon>
        <taxon>Actinomycetota</taxon>
        <taxon>Actinomycetes</taxon>
        <taxon>Pseudonocardiales</taxon>
        <taxon>Pseudonocardiaceae</taxon>
        <taxon>Pseudonocardia</taxon>
    </lineage>
</organism>
<feature type="transmembrane region" description="Helical" evidence="2">
    <location>
        <begin position="68"/>
        <end position="93"/>
    </location>
</feature>
<protein>
    <submittedName>
        <fullName evidence="3">Uncharacterized protein</fullName>
    </submittedName>
</protein>
<dbReference type="STRING" id="366584.SAMN05216377_102442"/>
<keyword evidence="2" id="KW-0812">Transmembrane</keyword>
<evidence type="ECO:0000256" key="2">
    <source>
        <dbReference type="SAM" id="Phobius"/>
    </source>
</evidence>
<name>A0A1G7GSC9_PSEOR</name>
<dbReference type="RefSeq" id="WP_143029941.1">
    <property type="nucleotide sequence ID" value="NZ_FNBE01000002.1"/>
</dbReference>
<dbReference type="Pfam" id="PF17270">
    <property type="entry name" value="DUF5336"/>
    <property type="match status" value="1"/>
</dbReference>
<feature type="compositionally biased region" description="Pro residues" evidence="1">
    <location>
        <begin position="141"/>
        <end position="152"/>
    </location>
</feature>
<reference evidence="3 4" key="1">
    <citation type="submission" date="2016-10" db="EMBL/GenBank/DDBJ databases">
        <authorList>
            <person name="de Groot N.N."/>
        </authorList>
    </citation>
    <scope>NUCLEOTIDE SEQUENCE [LARGE SCALE GENOMIC DNA]</scope>
    <source>
        <strain evidence="3 4">CGMCC 4.3143</strain>
    </source>
</reference>
<accession>A0A1G7GSC9</accession>
<feature type="compositionally biased region" description="Pro residues" evidence="1">
    <location>
        <begin position="244"/>
        <end position="261"/>
    </location>
</feature>
<proteinExistence type="predicted"/>
<feature type="region of interest" description="Disordered" evidence="1">
    <location>
        <begin position="141"/>
        <end position="305"/>
    </location>
</feature>
<keyword evidence="4" id="KW-1185">Reference proteome</keyword>
<dbReference type="InterPro" id="IPR035166">
    <property type="entry name" value="DUF5336"/>
</dbReference>
<feature type="compositionally biased region" description="Basic and acidic residues" evidence="1">
    <location>
        <begin position="271"/>
        <end position="283"/>
    </location>
</feature>
<evidence type="ECO:0000256" key="1">
    <source>
        <dbReference type="SAM" id="MobiDB-lite"/>
    </source>
</evidence>
<feature type="transmembrane region" description="Helical" evidence="2">
    <location>
        <begin position="44"/>
        <end position="61"/>
    </location>
</feature>
<evidence type="ECO:0000313" key="4">
    <source>
        <dbReference type="Proteomes" id="UP000198967"/>
    </source>
</evidence>
<feature type="compositionally biased region" description="Low complexity" evidence="1">
    <location>
        <begin position="192"/>
        <end position="243"/>
    </location>
</feature>
<feature type="compositionally biased region" description="Low complexity" evidence="1">
    <location>
        <begin position="157"/>
        <end position="182"/>
    </location>
</feature>
<gene>
    <name evidence="3" type="ORF">SAMN05216377_102442</name>
</gene>
<feature type="transmembrane region" description="Helical" evidence="2">
    <location>
        <begin position="105"/>
        <end position="124"/>
    </location>
</feature>
<dbReference type="EMBL" id="FNBE01000002">
    <property type="protein sequence ID" value="SDE91034.1"/>
    <property type="molecule type" value="Genomic_DNA"/>
</dbReference>
<dbReference type="Proteomes" id="UP000198967">
    <property type="component" value="Unassembled WGS sequence"/>
</dbReference>
<keyword evidence="2" id="KW-0472">Membrane</keyword>
<sequence>MSESPNPERAALAGPARTMVMAGTGLAVVVWLLGFFSVFPIVQVAPALLLGGGALAAVALLPRADRFLIPAAVLAAVGFLLLVQLGVLGSQVAGLAGGSLGGIEIAALVLAFLEAAVLVGAVLLEAGVVSLPAPKPAAPPQPYYGGQYPPPQGGGYQQQPTPYSYGYPPQQQPYGGYPQQPGYGPPQGWGGPAEAQAGYGQPPAAGWSGQQGQPGQQSQPGQPGQQSQPGQPAPVGAYGQPGAHPQPGPQHGAPPAPPTPPAGQHTPTEVEQTRIEPPAEGRHSGGVPDSDRTTTIAVDPERRDT</sequence>
<feature type="transmembrane region" description="Helical" evidence="2">
    <location>
        <begin position="20"/>
        <end position="38"/>
    </location>
</feature>